<evidence type="ECO:0000313" key="4">
    <source>
        <dbReference type="RefSeq" id="XP_045372171.1"/>
    </source>
</evidence>
<sequence length="466" mass="51040">MRQRAQEDWHSHCPPRRGSASSSEADQSLRCPPCRLNHRWVEPLLPRWEETVQAPRGVGSPRVWVQPQGWAATRPPSSRAVPVSWLVCPPRRGWRQPTASSQDSAGSQCTPTRYRRDPRRGRGRWLRLQCRVEWLCGETQPDAQAGSEVGAGLRAAQRHRASRCPGCLLPQTAEEACASALACPRLCRMRPQVPLAPPALWVLGCLTFLLWLWVLCSACHRKRVPRQLSRLQDSVMPAEGSLMRRPYHHSLSKSDTRLHELHRSRPCSRAPAPRPASVDFLCPQWPEVSRGTTRPPAAFSHLELPLAAPSTGPEATYSNVGLAAIPRASLAVSPGVWTGSWLTSSCARPGPAARPVVAEYACIQKFKGTDRGPQGLELGKAELTPATQVDLLYSRVSKPKRRDPGPATCQPNPNGGGAILALRGDSAYEVLPLRGLGVDKSLLENVYESIQEMGASAHLEPPSSSS</sequence>
<dbReference type="GeneID" id="105068458"/>
<dbReference type="RefSeq" id="XP_045372171.1">
    <property type="nucleotide sequence ID" value="XM_045516215.1"/>
</dbReference>
<keyword evidence="3" id="KW-1185">Reference proteome</keyword>
<dbReference type="GO" id="GO:0019901">
    <property type="term" value="F:protein kinase binding"/>
    <property type="evidence" value="ECO:0007669"/>
    <property type="project" value="TreeGrafter"/>
</dbReference>
<gene>
    <name evidence="4" type="primary">LIME1</name>
</gene>
<proteinExistence type="predicted"/>
<dbReference type="PANTHER" id="PTHR47740:SF1">
    <property type="entry name" value="LCK-INTERACTING TRANSMEMBRANE ADAPTER 1"/>
    <property type="match status" value="1"/>
</dbReference>
<dbReference type="GO" id="GO:0050852">
    <property type="term" value="P:T cell receptor signaling pathway"/>
    <property type="evidence" value="ECO:0007669"/>
    <property type="project" value="InterPro"/>
</dbReference>
<evidence type="ECO:0000256" key="1">
    <source>
        <dbReference type="SAM" id="MobiDB-lite"/>
    </source>
</evidence>
<feature type="compositionally biased region" description="Polar residues" evidence="1">
    <location>
        <begin position="97"/>
        <end position="108"/>
    </location>
</feature>
<dbReference type="PANTHER" id="PTHR47740">
    <property type="entry name" value="LCK-INTERACTING TRANSMEMBRANE ADAPTER 1, LIME1"/>
    <property type="match status" value="1"/>
</dbReference>
<dbReference type="GO" id="GO:0019815">
    <property type="term" value="C:B cell receptor complex"/>
    <property type="evidence" value="ECO:0007669"/>
    <property type="project" value="TreeGrafter"/>
</dbReference>
<keyword evidence="2" id="KW-1133">Transmembrane helix</keyword>
<name>A0A9W3G4F0_CAMBA</name>
<dbReference type="GO" id="GO:0050853">
    <property type="term" value="P:B cell receptor signaling pathway"/>
    <property type="evidence" value="ECO:0007669"/>
    <property type="project" value="InterPro"/>
</dbReference>
<evidence type="ECO:0000256" key="2">
    <source>
        <dbReference type="SAM" id="Phobius"/>
    </source>
</evidence>
<accession>A0A9W3G4F0</accession>
<feature type="compositionally biased region" description="Basic and acidic residues" evidence="1">
    <location>
        <begin position="1"/>
        <end position="11"/>
    </location>
</feature>
<dbReference type="AlphaFoldDB" id="A0A9W3G4F0"/>
<keyword evidence="2 4" id="KW-0812">Transmembrane</keyword>
<protein>
    <submittedName>
        <fullName evidence="4">Lck-interacting transmembrane adapter 1</fullName>
    </submittedName>
</protein>
<evidence type="ECO:0000313" key="3">
    <source>
        <dbReference type="Proteomes" id="UP001732780"/>
    </source>
</evidence>
<organism evidence="3 4">
    <name type="scientific">Camelus bactrianus</name>
    <name type="common">Bactrian camel</name>
    <dbReference type="NCBI Taxonomy" id="9837"/>
    <lineage>
        <taxon>Eukaryota</taxon>
        <taxon>Metazoa</taxon>
        <taxon>Chordata</taxon>
        <taxon>Craniata</taxon>
        <taxon>Vertebrata</taxon>
        <taxon>Euteleostomi</taxon>
        <taxon>Mammalia</taxon>
        <taxon>Eutheria</taxon>
        <taxon>Laurasiatheria</taxon>
        <taxon>Artiodactyla</taxon>
        <taxon>Tylopoda</taxon>
        <taxon>Camelidae</taxon>
        <taxon>Camelus</taxon>
    </lineage>
</organism>
<dbReference type="Pfam" id="PF15332">
    <property type="entry name" value="LIME1"/>
    <property type="match status" value="1"/>
</dbReference>
<feature type="transmembrane region" description="Helical" evidence="2">
    <location>
        <begin position="199"/>
        <end position="220"/>
    </location>
</feature>
<keyword evidence="2" id="KW-0472">Membrane</keyword>
<dbReference type="InterPro" id="IPR026072">
    <property type="entry name" value="Lime1"/>
</dbReference>
<feature type="region of interest" description="Disordered" evidence="1">
    <location>
        <begin position="1"/>
        <end position="28"/>
    </location>
</feature>
<feature type="region of interest" description="Disordered" evidence="1">
    <location>
        <begin position="93"/>
        <end position="118"/>
    </location>
</feature>
<dbReference type="CTD" id="54923"/>
<reference evidence="4" key="1">
    <citation type="submission" date="2025-08" db="UniProtKB">
        <authorList>
            <consortium name="RefSeq"/>
        </authorList>
    </citation>
    <scope>IDENTIFICATION</scope>
    <source>
        <tissue evidence="4">Blood</tissue>
    </source>
</reference>
<dbReference type="Proteomes" id="UP001732780">
    <property type="component" value="Chromosome 19"/>
</dbReference>